<organism evidence="1 2">
    <name type="scientific">Calidifontibacter indicus</name>
    <dbReference type="NCBI Taxonomy" id="419650"/>
    <lineage>
        <taxon>Bacteria</taxon>
        <taxon>Bacillati</taxon>
        <taxon>Actinomycetota</taxon>
        <taxon>Actinomycetes</taxon>
        <taxon>Micrococcales</taxon>
        <taxon>Dermacoccaceae</taxon>
        <taxon>Calidifontibacter</taxon>
    </lineage>
</organism>
<dbReference type="AlphaFoldDB" id="A0A3D9UN44"/>
<accession>A0A3D9UN44</accession>
<protein>
    <submittedName>
        <fullName evidence="1">Uncharacterized protein</fullName>
    </submittedName>
</protein>
<gene>
    <name evidence="1" type="ORF">DFJ65_1917</name>
</gene>
<dbReference type="OrthoDB" id="4861076at2"/>
<evidence type="ECO:0000313" key="2">
    <source>
        <dbReference type="Proteomes" id="UP000256253"/>
    </source>
</evidence>
<comment type="caution">
    <text evidence="1">The sequence shown here is derived from an EMBL/GenBank/DDBJ whole genome shotgun (WGS) entry which is preliminary data.</text>
</comment>
<reference evidence="1 2" key="1">
    <citation type="submission" date="2018-08" db="EMBL/GenBank/DDBJ databases">
        <title>Sequencing the genomes of 1000 actinobacteria strains.</title>
        <authorList>
            <person name="Klenk H.-P."/>
        </authorList>
    </citation>
    <scope>NUCLEOTIDE SEQUENCE [LARGE SCALE GENOMIC DNA]</scope>
    <source>
        <strain evidence="1 2">DSM 22967</strain>
    </source>
</reference>
<keyword evidence="2" id="KW-1185">Reference proteome</keyword>
<dbReference type="EMBL" id="QTUA01000001">
    <property type="protein sequence ID" value="REF30888.1"/>
    <property type="molecule type" value="Genomic_DNA"/>
</dbReference>
<evidence type="ECO:0000313" key="1">
    <source>
        <dbReference type="EMBL" id="REF30888.1"/>
    </source>
</evidence>
<sequence>MTDTLPGVLLLHADAKLADAWVRRGVVPSYVVPLPGWTAIVPADHTQLGAPYDDSLTVLANRPVPTRLRTALGFFVIGDIAVVSAQTRGSRSTPRMLSWAPGHGADEMPGFPTLKVGQLAEAAGLHEGDVRAVTRVLGARTGRPVERLQELMKVLALPGAAMLRGEGVKSDLEAVLVEPDKSAVGHFEKVARDEDDMRAELREHS</sequence>
<dbReference type="Proteomes" id="UP000256253">
    <property type="component" value="Unassembled WGS sequence"/>
</dbReference>
<name>A0A3D9UN44_9MICO</name>
<dbReference type="RefSeq" id="WP_115922820.1">
    <property type="nucleotide sequence ID" value="NZ_CBDRMH010000008.1"/>
</dbReference>
<proteinExistence type="predicted"/>